<name>A0A9N8W0I2_9GLOM</name>
<dbReference type="GO" id="GO:0005524">
    <property type="term" value="F:ATP binding"/>
    <property type="evidence" value="ECO:0007669"/>
    <property type="project" value="InterPro"/>
</dbReference>
<keyword evidence="3" id="KW-0689">Ribosomal protein</keyword>
<sequence length="1148" mass="134163">MADADPDGRHIEFLLKVLFARYFRYLIEEHRLYLAVPPRYRWQSKKETKYFYSDYEWESYRQEHKSAAGRLQHIKGLGEMNALEFRENVMSIRKRCLHELLFLNPPSIREIIRELAGEKSDQRKKYLESGEHKNAQLKIIESIESSEDFPQAAKRVDRIDFRQALLTKFLEYAYTVVEDRALPQLQDGLKPVQRKILYTLYLHKSAGFRKSAKIVGDVVGSFHPHGDQSVYQAMVKMAQDFNYRYPLVDPQVDNYDETEKEPKILPANLNFLLNGGKGIAVGMTTEIPPHNLGETVDTTVNLIRNPDLSIEELLQTLPGPDFPTGGIILNQKNLVNIYKSGHGSIYVRGKAEILANQKDKERKDLIRIVSLPFKVNKTKLVAHINQLIKGKKIDEVILNQLYQSTRLQSSLTVKMRALIDEYPRVFNLKEILQGFIEKRLINIQDKARFIYRENEKSLVNLQTRQFIIDNYRAIAEIVRNADSEEVCEQELKTHFQIPDETVKRILDTQASFRQFTPERREKLERDIQEKQADNQQQQLLIENEELIPAHEERIILLSRQDNKKENKIRSYVTIYQLNALEATNIPSQGKDYGHLYVVNFYKFNLVNKSINWEEYDNKEQHRINCCSQKPFQEAYLNCPEFRALQKAIREYEELIIVFKKKDKKGQVRNFQTSAYQIKRNSYYSEEFGRSLTRYCSLHQPLAEEHQRSSCCDKNQGVKAYARCPQFQSLMLKIRNCATCQNRNDATLFSRKIRQQVRRCEEALDLLKVPAATSPEDLTFLLIKQDNNYLGQNKEELGEIKSLLKETKENFCQEVCNSSLPREGEQSKKEIILNTSINLTKELREKIANSPHFQAEGENYKRLLGKKRKLEERVQSFANKNTDCLDCRKHCQEHENLTNKYEEEHRNCTHCKSKVQELGQVKEKIKQMENELLQQKENRPEFNEKITKLEKKIGLKEEKISELQREISASRLSCQMTRELEQGKKNCKNCQELKRKKHKKIIVNPLRHVTLVNKQGKSEIYLLTKKSIMWNGEKRKARKIVYQAAELVATKVSLPFLTVFEGAMANTKPNERREHLGLLFIVKSAWEEKEKSSLPFFQVLAGTIFDAYHKKGSAIQKKEAIHKKGEENKAFATFLNRRKKKQTIASGTH</sequence>
<dbReference type="Pfam" id="PF00986">
    <property type="entry name" value="DNA_gyraseB_C"/>
    <property type="match status" value="1"/>
</dbReference>
<dbReference type="InterPro" id="IPR002205">
    <property type="entry name" value="Topo_IIA_dom_A"/>
</dbReference>
<dbReference type="GO" id="GO:0006265">
    <property type="term" value="P:DNA topological change"/>
    <property type="evidence" value="ECO:0007669"/>
    <property type="project" value="InterPro"/>
</dbReference>
<dbReference type="Proteomes" id="UP000789759">
    <property type="component" value="Unassembled WGS sequence"/>
</dbReference>
<comment type="similarity">
    <text evidence="1">Belongs to the universal ribosomal protein uS7 family.</text>
</comment>
<comment type="similarity">
    <text evidence="2">Belongs to the type II topoisomerase GyrA/ParC subunit family.</text>
</comment>
<dbReference type="InterPro" id="IPR050220">
    <property type="entry name" value="Type_II_DNA_Topoisomerases"/>
</dbReference>
<evidence type="ECO:0000256" key="8">
    <source>
        <dbReference type="PROSITE-ProRule" id="PRU01384"/>
    </source>
</evidence>
<accession>A0A9N8W0I2</accession>
<dbReference type="GO" id="GO:0009330">
    <property type="term" value="C:DNA topoisomerase type II (double strand cut, ATP-hydrolyzing) complex"/>
    <property type="evidence" value="ECO:0007669"/>
    <property type="project" value="TreeGrafter"/>
</dbReference>
<dbReference type="PANTHER" id="PTHR43493">
    <property type="entry name" value="DNA GYRASE/TOPOISOMERASE SUBUNIT A"/>
    <property type="match status" value="1"/>
</dbReference>
<dbReference type="InterPro" id="IPR013757">
    <property type="entry name" value="Topo_IIA_A_a_sf"/>
</dbReference>
<feature type="coiled-coil region" evidence="9">
    <location>
        <begin position="910"/>
        <end position="965"/>
    </location>
</feature>
<dbReference type="GO" id="GO:0005737">
    <property type="term" value="C:cytoplasm"/>
    <property type="evidence" value="ECO:0007669"/>
    <property type="project" value="TreeGrafter"/>
</dbReference>
<dbReference type="Pfam" id="PF00177">
    <property type="entry name" value="Ribosomal_S7"/>
    <property type="match status" value="1"/>
</dbReference>
<proteinExistence type="inferred from homology"/>
<dbReference type="SMART" id="SM00434">
    <property type="entry name" value="TOP4c"/>
    <property type="match status" value="1"/>
</dbReference>
<keyword evidence="12" id="KW-1185">Reference proteome</keyword>
<dbReference type="InterPro" id="IPR002288">
    <property type="entry name" value="DNA_gyrase_B_C"/>
</dbReference>
<dbReference type="InterPro" id="IPR013760">
    <property type="entry name" value="Topo_IIA-like_dom_sf"/>
</dbReference>
<dbReference type="Gene3D" id="1.10.455.10">
    <property type="entry name" value="Ribosomal protein S7 domain"/>
    <property type="match status" value="2"/>
</dbReference>
<dbReference type="OrthoDB" id="2446002at2759"/>
<comment type="caution">
    <text evidence="8">Lacks conserved residue(s) required for the propagation of feature annotation.</text>
</comment>
<reference evidence="11" key="1">
    <citation type="submission" date="2021-06" db="EMBL/GenBank/DDBJ databases">
        <authorList>
            <person name="Kallberg Y."/>
            <person name="Tangrot J."/>
            <person name="Rosling A."/>
        </authorList>
    </citation>
    <scope>NUCLEOTIDE SEQUENCE</scope>
    <source>
        <strain evidence="11">FL966</strain>
    </source>
</reference>
<feature type="domain" description="Topo IIA-type catalytic" evidence="10">
    <location>
        <begin position="182"/>
        <end position="1148"/>
    </location>
</feature>
<evidence type="ECO:0000256" key="9">
    <source>
        <dbReference type="SAM" id="Coils"/>
    </source>
</evidence>
<dbReference type="PROSITE" id="PS52040">
    <property type="entry name" value="TOPO_IIA"/>
    <property type="match status" value="1"/>
</dbReference>
<evidence type="ECO:0000256" key="6">
    <source>
        <dbReference type="ARBA" id="ARBA00023235"/>
    </source>
</evidence>
<evidence type="ECO:0000256" key="2">
    <source>
        <dbReference type="ARBA" id="ARBA00008263"/>
    </source>
</evidence>
<comment type="caution">
    <text evidence="11">The sequence shown here is derived from an EMBL/GenBank/DDBJ whole genome shotgun (WGS) entry which is preliminary data.</text>
</comment>
<evidence type="ECO:0000259" key="10">
    <source>
        <dbReference type="PROSITE" id="PS52040"/>
    </source>
</evidence>
<dbReference type="SUPFAM" id="SSF56719">
    <property type="entry name" value="Type II DNA topoisomerase"/>
    <property type="match status" value="1"/>
</dbReference>
<dbReference type="EMBL" id="CAJVQA010000399">
    <property type="protein sequence ID" value="CAG8472839.1"/>
    <property type="molecule type" value="Genomic_DNA"/>
</dbReference>
<dbReference type="PRINTS" id="PR00418">
    <property type="entry name" value="TPI2FAMILY"/>
</dbReference>
<protein>
    <submittedName>
        <fullName evidence="11">20126_t:CDS:1</fullName>
    </submittedName>
</protein>
<dbReference type="InterPro" id="IPR036823">
    <property type="entry name" value="Ribosomal_uS7_dom_sf"/>
</dbReference>
<dbReference type="InterPro" id="IPR013758">
    <property type="entry name" value="Topo_IIA_A/C_ab"/>
</dbReference>
<dbReference type="Gene3D" id="3.40.50.670">
    <property type="match status" value="1"/>
</dbReference>
<dbReference type="Gene3D" id="3.90.199.10">
    <property type="entry name" value="Topoisomerase II, domain 5"/>
    <property type="match status" value="3"/>
</dbReference>
<gene>
    <name evidence="11" type="ORF">CPELLU_LOCUS1156</name>
</gene>
<keyword evidence="4" id="KW-0799">Topoisomerase</keyword>
<keyword evidence="9" id="KW-0175">Coiled coil</keyword>
<dbReference type="GO" id="GO:1990904">
    <property type="term" value="C:ribonucleoprotein complex"/>
    <property type="evidence" value="ECO:0007669"/>
    <property type="project" value="UniProtKB-KW"/>
</dbReference>
<evidence type="ECO:0000256" key="4">
    <source>
        <dbReference type="ARBA" id="ARBA00023029"/>
    </source>
</evidence>
<dbReference type="GO" id="GO:0003918">
    <property type="term" value="F:DNA topoisomerase type II (double strand cut, ATP-hydrolyzing) activity"/>
    <property type="evidence" value="ECO:0007669"/>
    <property type="project" value="InterPro"/>
</dbReference>
<evidence type="ECO:0000256" key="3">
    <source>
        <dbReference type="ARBA" id="ARBA00022980"/>
    </source>
</evidence>
<dbReference type="SUPFAM" id="SSF47973">
    <property type="entry name" value="Ribosomal protein S7"/>
    <property type="match status" value="1"/>
</dbReference>
<dbReference type="Pfam" id="PF00521">
    <property type="entry name" value="DNA_topoisoIV"/>
    <property type="match status" value="2"/>
</dbReference>
<organism evidence="11 12">
    <name type="scientific">Cetraspora pellucida</name>
    <dbReference type="NCBI Taxonomy" id="1433469"/>
    <lineage>
        <taxon>Eukaryota</taxon>
        <taxon>Fungi</taxon>
        <taxon>Fungi incertae sedis</taxon>
        <taxon>Mucoromycota</taxon>
        <taxon>Glomeromycotina</taxon>
        <taxon>Glomeromycetes</taxon>
        <taxon>Diversisporales</taxon>
        <taxon>Gigasporaceae</taxon>
        <taxon>Cetraspora</taxon>
    </lineage>
</organism>
<keyword evidence="5 8" id="KW-0238">DNA-binding</keyword>
<evidence type="ECO:0000313" key="12">
    <source>
        <dbReference type="Proteomes" id="UP000789759"/>
    </source>
</evidence>
<evidence type="ECO:0000256" key="5">
    <source>
        <dbReference type="ARBA" id="ARBA00023125"/>
    </source>
</evidence>
<dbReference type="PANTHER" id="PTHR43493:SF5">
    <property type="entry name" value="DNA GYRASE SUBUNIT A, CHLOROPLASTIC_MITOCHONDRIAL"/>
    <property type="match status" value="1"/>
</dbReference>
<dbReference type="AlphaFoldDB" id="A0A9N8W0I2"/>
<evidence type="ECO:0000313" key="11">
    <source>
        <dbReference type="EMBL" id="CAG8472839.1"/>
    </source>
</evidence>
<dbReference type="Gene3D" id="3.30.1360.40">
    <property type="match status" value="2"/>
</dbReference>
<dbReference type="InterPro" id="IPR013759">
    <property type="entry name" value="Topo_IIA_B_C"/>
</dbReference>
<keyword evidence="7" id="KW-0687">Ribonucleoprotein</keyword>
<dbReference type="Gene3D" id="1.10.268.10">
    <property type="entry name" value="Topoisomerase, domain 3"/>
    <property type="match status" value="1"/>
</dbReference>
<dbReference type="GO" id="GO:0003677">
    <property type="term" value="F:DNA binding"/>
    <property type="evidence" value="ECO:0007669"/>
    <property type="project" value="UniProtKB-UniRule"/>
</dbReference>
<evidence type="ECO:0000256" key="7">
    <source>
        <dbReference type="ARBA" id="ARBA00023274"/>
    </source>
</evidence>
<dbReference type="InterPro" id="IPR023798">
    <property type="entry name" value="Ribosomal_uS7_dom"/>
</dbReference>
<evidence type="ECO:0000256" key="1">
    <source>
        <dbReference type="ARBA" id="ARBA00007151"/>
    </source>
</evidence>
<dbReference type="GO" id="GO:0005840">
    <property type="term" value="C:ribosome"/>
    <property type="evidence" value="ECO:0007669"/>
    <property type="project" value="UniProtKB-KW"/>
</dbReference>
<keyword evidence="6" id="KW-0413">Isomerase</keyword>